<organism evidence="2">
    <name type="scientific">Timema tahoe</name>
    <dbReference type="NCBI Taxonomy" id="61484"/>
    <lineage>
        <taxon>Eukaryota</taxon>
        <taxon>Metazoa</taxon>
        <taxon>Ecdysozoa</taxon>
        <taxon>Arthropoda</taxon>
        <taxon>Hexapoda</taxon>
        <taxon>Insecta</taxon>
        <taxon>Pterygota</taxon>
        <taxon>Neoptera</taxon>
        <taxon>Polyneoptera</taxon>
        <taxon>Phasmatodea</taxon>
        <taxon>Timematodea</taxon>
        <taxon>Timematoidea</taxon>
        <taxon>Timematidae</taxon>
        <taxon>Timema</taxon>
    </lineage>
</organism>
<gene>
    <name evidence="2" type="ORF">TTEB3V08_LOCUS5287</name>
</gene>
<evidence type="ECO:0000256" key="1">
    <source>
        <dbReference type="SAM" id="MobiDB-lite"/>
    </source>
</evidence>
<feature type="compositionally biased region" description="Basic and acidic residues" evidence="1">
    <location>
        <begin position="313"/>
        <end position="327"/>
    </location>
</feature>
<feature type="region of interest" description="Disordered" evidence="1">
    <location>
        <begin position="277"/>
        <end position="364"/>
    </location>
</feature>
<feature type="compositionally biased region" description="Basic and acidic residues" evidence="1">
    <location>
        <begin position="350"/>
        <end position="363"/>
    </location>
</feature>
<dbReference type="Pfam" id="PF15798">
    <property type="entry name" value="PRAS"/>
    <property type="match status" value="1"/>
</dbReference>
<dbReference type="EMBL" id="OE001639">
    <property type="protein sequence ID" value="CAD7457284.1"/>
    <property type="molecule type" value="Genomic_DNA"/>
</dbReference>
<sequence>MLSKVTLFSKRSVVCKILMAQYQNALATESLSTDSSLISALKSSETYSHVFRILVKCSDEELSSPQVPSKFSGAALRRHFASISGQETSHRHGQEASCPVWERAVAMRARMHFKPLNGAAQAAMSALQQQLGEVIQQEVAHIEERVRQYTEQQYTALEEFRERAHREHRVLARLLFDAQENLPISPANLISLSTPPLTPDSCGILDTPRSLVQSSRGGGNSVMTSAIRHQSATGKQPSSLIDTRQANRPSPLTLSLATGNTKVERRLPLRLFGQTPARRSDSFDTEGLFDLEGMEGTPTENFHSEDESDTDDSGSHDEGIHIPRGRSDSNSFLAKSLPVKVPTYLPSNKRGGEDGDDERRPQDPMDIAASIKALAKSVHGDAVFGDLPRPRFSTQI</sequence>
<dbReference type="PANTHER" id="PTHR21844">
    <property type="entry name" value="AKT1 SUBSTRATE 1 PROTEIN"/>
    <property type="match status" value="1"/>
</dbReference>
<feature type="compositionally biased region" description="Acidic residues" evidence="1">
    <location>
        <begin position="283"/>
        <end position="293"/>
    </location>
</feature>
<dbReference type="InterPro" id="IPR026682">
    <property type="entry name" value="AKT1S1"/>
</dbReference>
<dbReference type="GO" id="GO:0005737">
    <property type="term" value="C:cytoplasm"/>
    <property type="evidence" value="ECO:0007669"/>
    <property type="project" value="TreeGrafter"/>
</dbReference>
<dbReference type="GO" id="GO:0032007">
    <property type="term" value="P:negative regulation of TOR signaling"/>
    <property type="evidence" value="ECO:0007669"/>
    <property type="project" value="InterPro"/>
</dbReference>
<accession>A0A7R9IFF6</accession>
<proteinExistence type="predicted"/>
<dbReference type="PANTHER" id="PTHR21844:SF2">
    <property type="entry name" value="PROLINE-RICH AKT1 SUBSTRATE 1"/>
    <property type="match status" value="1"/>
</dbReference>
<dbReference type="GO" id="GO:0048011">
    <property type="term" value="P:neurotrophin TRK receptor signaling pathway"/>
    <property type="evidence" value="ECO:0007669"/>
    <property type="project" value="InterPro"/>
</dbReference>
<name>A0A7R9IFF6_9NEOP</name>
<dbReference type="AlphaFoldDB" id="A0A7R9IFF6"/>
<reference evidence="2" key="1">
    <citation type="submission" date="2020-11" db="EMBL/GenBank/DDBJ databases">
        <authorList>
            <person name="Tran Van P."/>
        </authorList>
    </citation>
    <scope>NUCLEOTIDE SEQUENCE</scope>
</reference>
<protein>
    <submittedName>
        <fullName evidence="2">Uncharacterized protein</fullName>
    </submittedName>
</protein>
<evidence type="ECO:0000313" key="2">
    <source>
        <dbReference type="EMBL" id="CAD7457284.1"/>
    </source>
</evidence>
<feature type="region of interest" description="Disordered" evidence="1">
    <location>
        <begin position="228"/>
        <end position="259"/>
    </location>
</feature>